<dbReference type="SUPFAM" id="SSF52266">
    <property type="entry name" value="SGNH hydrolase"/>
    <property type="match status" value="1"/>
</dbReference>
<feature type="compositionally biased region" description="Acidic residues" evidence="1">
    <location>
        <begin position="59"/>
        <end position="74"/>
    </location>
</feature>
<dbReference type="STRING" id="930146.SAMN05192533_12345"/>
<feature type="transmembrane region" description="Helical" evidence="2">
    <location>
        <begin position="7"/>
        <end position="24"/>
    </location>
</feature>
<keyword evidence="2" id="KW-0812">Transmembrane</keyword>
<evidence type="ECO:0000256" key="2">
    <source>
        <dbReference type="SAM" id="Phobius"/>
    </source>
</evidence>
<evidence type="ECO:0000256" key="1">
    <source>
        <dbReference type="SAM" id="MobiDB-lite"/>
    </source>
</evidence>
<reference evidence="5" key="1">
    <citation type="submission" date="2016-10" db="EMBL/GenBank/DDBJ databases">
        <authorList>
            <person name="Varghese N."/>
            <person name="Submissions S."/>
        </authorList>
    </citation>
    <scope>NUCLEOTIDE SEQUENCE [LARGE SCALE GENOMIC DNA]</scope>
    <source>
        <strain evidence="5">B48,IBRC-M 10115,DSM 25386,CECT 8001</strain>
    </source>
</reference>
<dbReference type="CDD" id="cd04506">
    <property type="entry name" value="SGNH_hydrolase_YpmR_like"/>
    <property type="match status" value="1"/>
</dbReference>
<feature type="region of interest" description="Disordered" evidence="1">
    <location>
        <begin position="82"/>
        <end position="102"/>
    </location>
</feature>
<evidence type="ECO:0000313" key="4">
    <source>
        <dbReference type="EMBL" id="SEN86024.1"/>
    </source>
</evidence>
<dbReference type="EMBL" id="FOBW01000023">
    <property type="protein sequence ID" value="SEN86024.1"/>
    <property type="molecule type" value="Genomic_DNA"/>
</dbReference>
<keyword evidence="2" id="KW-0472">Membrane</keyword>
<organism evidence="4 5">
    <name type="scientific">Mesobacillus persicus</name>
    <dbReference type="NCBI Taxonomy" id="930146"/>
    <lineage>
        <taxon>Bacteria</taxon>
        <taxon>Bacillati</taxon>
        <taxon>Bacillota</taxon>
        <taxon>Bacilli</taxon>
        <taxon>Bacillales</taxon>
        <taxon>Bacillaceae</taxon>
        <taxon>Mesobacillus</taxon>
    </lineage>
</organism>
<dbReference type="Gene3D" id="3.40.50.1110">
    <property type="entry name" value="SGNH hydrolase"/>
    <property type="match status" value="1"/>
</dbReference>
<feature type="domain" description="SGNH hydrolase-type esterase" evidence="3">
    <location>
        <begin position="130"/>
        <end position="319"/>
    </location>
</feature>
<keyword evidence="2" id="KW-1133">Transmembrane helix</keyword>
<dbReference type="AlphaFoldDB" id="A0A1H8JZ40"/>
<dbReference type="InterPro" id="IPR013830">
    <property type="entry name" value="SGNH_hydro"/>
</dbReference>
<sequence length="357" mass="40339">MQRHRAIIIIAGLLFVCVLLYLFFSNFNQTKQVSVNPQESIAVAKVEDISNVTVAEEKDQQEEMATEPDAGEESQLEHIATDPTAEEDGHQEADDNGEKKTITEEIKEKIKEVVEGTINLFKKDLKIVSIGDSLTQGVGDETESGGYVGILNHTFADNNVNITIENFGKRGNRTDQLLKRLDKKEIASSISKADIVLITIGANDIMKVVKSNITNLTIEPFEQEEVHYIKRLTAIFNKINELNPDTQIYLIGFYNPFEHFFGDIKELGMIMDNWNNAGKAVTEEFENVHYIPTADLFMNTNIELLAEDFFHPNTSGYKLIAKRVLEDMKEIDVESEIIPEDMLELNVETDMTTEESQ</sequence>
<dbReference type="RefSeq" id="WP_244532689.1">
    <property type="nucleotide sequence ID" value="NZ_FOBW01000023.1"/>
</dbReference>
<dbReference type="Pfam" id="PF13472">
    <property type="entry name" value="Lipase_GDSL_2"/>
    <property type="match status" value="1"/>
</dbReference>
<dbReference type="PANTHER" id="PTHR30383">
    <property type="entry name" value="THIOESTERASE 1/PROTEASE 1/LYSOPHOSPHOLIPASE L1"/>
    <property type="match status" value="1"/>
</dbReference>
<proteinExistence type="predicted"/>
<dbReference type="Proteomes" id="UP000198553">
    <property type="component" value="Unassembled WGS sequence"/>
</dbReference>
<feature type="compositionally biased region" description="Basic and acidic residues" evidence="1">
    <location>
        <begin position="87"/>
        <end position="102"/>
    </location>
</feature>
<protein>
    <submittedName>
        <fullName evidence="4">Lysophospholipase L1</fullName>
    </submittedName>
</protein>
<keyword evidence="5" id="KW-1185">Reference proteome</keyword>
<dbReference type="GO" id="GO:0004622">
    <property type="term" value="F:phosphatidylcholine lysophospholipase activity"/>
    <property type="evidence" value="ECO:0007669"/>
    <property type="project" value="TreeGrafter"/>
</dbReference>
<evidence type="ECO:0000259" key="3">
    <source>
        <dbReference type="Pfam" id="PF13472"/>
    </source>
</evidence>
<gene>
    <name evidence="4" type="ORF">SAMN05192533_12345</name>
</gene>
<evidence type="ECO:0000313" key="5">
    <source>
        <dbReference type="Proteomes" id="UP000198553"/>
    </source>
</evidence>
<name>A0A1H8JZ40_9BACI</name>
<dbReference type="PANTHER" id="PTHR30383:SF27">
    <property type="entry name" value="SPORE GERMINATION LIPASE LIPC"/>
    <property type="match status" value="1"/>
</dbReference>
<dbReference type="InterPro" id="IPR036514">
    <property type="entry name" value="SGNH_hydro_sf"/>
</dbReference>
<feature type="region of interest" description="Disordered" evidence="1">
    <location>
        <begin position="57"/>
        <end position="76"/>
    </location>
</feature>
<accession>A0A1H8JZ40</accession>
<dbReference type="InterPro" id="IPR051532">
    <property type="entry name" value="Ester_Hydrolysis_Enzymes"/>
</dbReference>